<dbReference type="EMBL" id="AZFA01000008">
    <property type="protein sequence ID" value="KRL67062.1"/>
    <property type="molecule type" value="Genomic_DNA"/>
</dbReference>
<dbReference type="PANTHER" id="PTHR40056">
    <property type="entry name" value="HYPOTHETICAL CYTOSOLIC PROTEIN"/>
    <property type="match status" value="1"/>
</dbReference>
<comment type="caution">
    <text evidence="1">The sequence shown here is derived from an EMBL/GenBank/DDBJ whole genome shotgun (WGS) entry which is preliminary data.</text>
</comment>
<dbReference type="eggNOG" id="COG0789">
    <property type="taxonomic scope" value="Bacteria"/>
</dbReference>
<dbReference type="STRING" id="1423815.FC27_GL002182"/>
<dbReference type="OrthoDB" id="3191472at2"/>
<reference evidence="1 2" key="1">
    <citation type="journal article" date="2015" name="Genome Announc.">
        <title>Expanding the biotechnology potential of lactobacilli through comparative genomics of 213 strains and associated genera.</title>
        <authorList>
            <person name="Sun Z."/>
            <person name="Harris H.M."/>
            <person name="McCann A."/>
            <person name="Guo C."/>
            <person name="Argimon S."/>
            <person name="Zhang W."/>
            <person name="Yang X."/>
            <person name="Jeffery I.B."/>
            <person name="Cooney J.C."/>
            <person name="Kagawa T.F."/>
            <person name="Liu W."/>
            <person name="Song Y."/>
            <person name="Salvetti E."/>
            <person name="Wrobel A."/>
            <person name="Rasinkangas P."/>
            <person name="Parkhill J."/>
            <person name="Rea M.C."/>
            <person name="O'Sullivan O."/>
            <person name="Ritari J."/>
            <person name="Douillard F.P."/>
            <person name="Paul Ross R."/>
            <person name="Yang R."/>
            <person name="Briner A.E."/>
            <person name="Felis G.E."/>
            <person name="de Vos W.M."/>
            <person name="Barrangou R."/>
            <person name="Klaenhammer T.R."/>
            <person name="Caufield P.W."/>
            <person name="Cui Y."/>
            <person name="Zhang H."/>
            <person name="O'Toole P.W."/>
        </authorList>
    </citation>
    <scope>NUCLEOTIDE SEQUENCE [LARGE SCALE GENOMIC DNA]</scope>
    <source>
        <strain evidence="1 2">DSM 14857</strain>
    </source>
</reference>
<evidence type="ECO:0008006" key="3">
    <source>
        <dbReference type="Google" id="ProtNLM"/>
    </source>
</evidence>
<dbReference type="AlphaFoldDB" id="A0A0R1SBX6"/>
<dbReference type="InterPro" id="IPR014975">
    <property type="entry name" value="DUF1836"/>
</dbReference>
<evidence type="ECO:0000313" key="2">
    <source>
        <dbReference type="Proteomes" id="UP000051647"/>
    </source>
</evidence>
<dbReference type="Pfam" id="PF08876">
    <property type="entry name" value="DUF1836"/>
    <property type="match status" value="1"/>
</dbReference>
<evidence type="ECO:0000313" key="1">
    <source>
        <dbReference type="EMBL" id="KRL67062.1"/>
    </source>
</evidence>
<gene>
    <name evidence="1" type="ORF">FC27_GL002182</name>
</gene>
<accession>A0A0R1SBX6</accession>
<proteinExistence type="predicted"/>
<dbReference type="RefSeq" id="WP_010625177.1">
    <property type="nucleotide sequence ID" value="NZ_AZFA01000008.1"/>
</dbReference>
<organism evidence="1 2">
    <name type="scientific">Companilactobacillus versmoldensis DSM 14857 = KCTC 3814</name>
    <dbReference type="NCBI Taxonomy" id="1423815"/>
    <lineage>
        <taxon>Bacteria</taxon>
        <taxon>Bacillati</taxon>
        <taxon>Bacillota</taxon>
        <taxon>Bacilli</taxon>
        <taxon>Lactobacillales</taxon>
        <taxon>Lactobacillaceae</taxon>
        <taxon>Companilactobacillus</taxon>
    </lineage>
</organism>
<name>A0A0R1SBX6_9LACO</name>
<dbReference type="Proteomes" id="UP000051647">
    <property type="component" value="Unassembled WGS sequence"/>
</dbReference>
<dbReference type="PANTHER" id="PTHR40056:SF1">
    <property type="entry name" value="DUF1836 DOMAIN-CONTAINING PROTEIN"/>
    <property type="match status" value="1"/>
</dbReference>
<sequence>MNELDDWLNEISTYKLPRWEELPELELYRDQLLTLVDRYLRPIWIDDTPVVTASMVNNYVKNDMMPAPVKKHYRKSQLAYLIVITFLKQVVSMDEIKAGIQSETIQLHSVEHAYNTFCEKQEAAISNLSNSQPRKIAPTDSMSDLLIEMVTRTFATKLITRKILSIENVETTKSQIKKGKK</sequence>
<protein>
    <recommendedName>
        <fullName evidence="3">BS ykrK family protein</fullName>
    </recommendedName>
</protein>
<keyword evidence="2" id="KW-1185">Reference proteome</keyword>
<dbReference type="PATRIC" id="fig|1423815.3.peg.2238"/>